<gene>
    <name evidence="1" type="ORF">NCTC11165_02615</name>
</gene>
<dbReference type="Proteomes" id="UP000250358">
    <property type="component" value="Unassembled WGS sequence"/>
</dbReference>
<organism evidence="1 2">
    <name type="scientific">Brevundimonas diminuta</name>
    <name type="common">Pseudomonas diminuta</name>
    <dbReference type="NCBI Taxonomy" id="293"/>
    <lineage>
        <taxon>Bacteria</taxon>
        <taxon>Pseudomonadati</taxon>
        <taxon>Pseudomonadota</taxon>
        <taxon>Alphaproteobacteria</taxon>
        <taxon>Caulobacterales</taxon>
        <taxon>Caulobacteraceae</taxon>
        <taxon>Brevundimonas</taxon>
    </lineage>
</organism>
<evidence type="ECO:0000313" key="1">
    <source>
        <dbReference type="EMBL" id="SPU46284.1"/>
    </source>
</evidence>
<dbReference type="RefSeq" id="WP_252865748.1">
    <property type="nucleotide sequence ID" value="NZ_UAQM01000034.1"/>
</dbReference>
<sequence length="52" mass="5548">MSHIDDLPENLAATFDILASAASELQDPWWVFGGAGMACQACRNGTCRMSTS</sequence>
<evidence type="ECO:0000313" key="2">
    <source>
        <dbReference type="Proteomes" id="UP000250358"/>
    </source>
</evidence>
<protein>
    <submittedName>
        <fullName evidence="1">Uncharacterized protein</fullName>
    </submittedName>
</protein>
<proteinExistence type="predicted"/>
<accession>A0A2X1B626</accession>
<name>A0A2X1B626_BREDI</name>
<dbReference type="AlphaFoldDB" id="A0A2X1B626"/>
<reference evidence="1 2" key="1">
    <citation type="submission" date="2018-06" db="EMBL/GenBank/DDBJ databases">
        <authorList>
            <consortium name="Pathogen Informatics"/>
            <person name="Doyle S."/>
        </authorList>
    </citation>
    <scope>NUCLEOTIDE SEQUENCE [LARGE SCALE GENOMIC DNA]</scope>
    <source>
        <strain evidence="1 2">NCTC11165</strain>
    </source>
</reference>
<dbReference type="EMBL" id="UAQM01000034">
    <property type="protein sequence ID" value="SPU46284.1"/>
    <property type="molecule type" value="Genomic_DNA"/>
</dbReference>